<reference evidence="3" key="1">
    <citation type="submission" date="2016-10" db="EMBL/GenBank/DDBJ databases">
        <authorList>
            <person name="Varghese N."/>
            <person name="Submissions S."/>
        </authorList>
    </citation>
    <scope>NUCLEOTIDE SEQUENCE [LARGE SCALE GENOMIC DNA]</scope>
    <source>
        <strain evidence="3">DSM 17453</strain>
    </source>
</reference>
<dbReference type="Proteomes" id="UP000199450">
    <property type="component" value="Unassembled WGS sequence"/>
</dbReference>
<feature type="signal peptide" evidence="1">
    <location>
        <begin position="1"/>
        <end position="19"/>
    </location>
</feature>
<protein>
    <submittedName>
        <fullName evidence="2">Uncharacterized protein</fullName>
    </submittedName>
</protein>
<keyword evidence="1" id="KW-0732">Signal</keyword>
<feature type="chain" id="PRO_5011789017" evidence="1">
    <location>
        <begin position="20"/>
        <end position="85"/>
    </location>
</feature>
<evidence type="ECO:0000313" key="3">
    <source>
        <dbReference type="Proteomes" id="UP000199450"/>
    </source>
</evidence>
<dbReference type="AlphaFoldDB" id="A0A1H7WBR1"/>
<name>A0A1H7WBR1_9FLAO</name>
<accession>A0A1H7WBR1</accession>
<evidence type="ECO:0000256" key="1">
    <source>
        <dbReference type="SAM" id="SignalP"/>
    </source>
</evidence>
<evidence type="ECO:0000313" key="2">
    <source>
        <dbReference type="EMBL" id="SEM18509.1"/>
    </source>
</evidence>
<proteinExistence type="predicted"/>
<organism evidence="2 3">
    <name type="scientific">Chryseobacterium taichungense</name>
    <dbReference type="NCBI Taxonomy" id="295069"/>
    <lineage>
        <taxon>Bacteria</taxon>
        <taxon>Pseudomonadati</taxon>
        <taxon>Bacteroidota</taxon>
        <taxon>Flavobacteriia</taxon>
        <taxon>Flavobacteriales</taxon>
        <taxon>Weeksellaceae</taxon>
        <taxon>Chryseobacterium group</taxon>
        <taxon>Chryseobacterium</taxon>
    </lineage>
</organism>
<keyword evidence="3" id="KW-1185">Reference proteome</keyword>
<gene>
    <name evidence="2" type="ORF">SAMN05421856_101610</name>
</gene>
<sequence length="85" mass="9241">MKKKFLVGMLGLASIFALSSFDDTQSDESTSRKFWGSEITGYGPCSPTGEIQADGTPVCGCEVQVTYHVFWVGVSTHTETMYTSC</sequence>
<dbReference type="EMBL" id="FOBV01000001">
    <property type="protein sequence ID" value="SEM18509.1"/>
    <property type="molecule type" value="Genomic_DNA"/>
</dbReference>
<dbReference type="STRING" id="295069.SAMN05421856_101610"/>